<evidence type="ECO:0000313" key="2">
    <source>
        <dbReference type="Proteomes" id="UP000006462"/>
    </source>
</evidence>
<protein>
    <submittedName>
        <fullName evidence="1">Uncharacterized protein</fullName>
    </submittedName>
</protein>
<dbReference type="Proteomes" id="UP000006462">
    <property type="component" value="Unassembled WGS sequence"/>
</dbReference>
<proteinExistence type="predicted"/>
<reference evidence="1 2" key="1">
    <citation type="submission" date="2009-12" db="EMBL/GenBank/DDBJ databases">
        <authorList>
            <person name="Shrivastava S."/>
            <person name="Madupu R."/>
            <person name="Durkin A.S."/>
            <person name="Torralba M."/>
            <person name="Methe B."/>
            <person name="Sutton G.G."/>
            <person name="Strausberg R.L."/>
            <person name="Nelson K.E."/>
        </authorList>
    </citation>
    <scope>NUCLEOTIDE SEQUENCE [LARGE SCALE GENOMIC DNA]</scope>
    <source>
        <strain evidence="1 2">W5455</strain>
    </source>
</reference>
<gene>
    <name evidence="1" type="ORF">HMPREF7215_1175</name>
</gene>
<name>A0ABP2HSE2_9BACT</name>
<keyword evidence="2" id="KW-1185">Reference proteome</keyword>
<sequence>MQKTENFFPESLWNFVRRAAFVPESRTGPSANRRSASPFTKQNSQGFLKTFYETRVFSQCQ</sequence>
<organism evidence="1 2">
    <name type="scientific">Pyramidobacter piscolens W5455</name>
    <dbReference type="NCBI Taxonomy" id="352165"/>
    <lineage>
        <taxon>Bacteria</taxon>
        <taxon>Thermotogati</taxon>
        <taxon>Synergistota</taxon>
        <taxon>Synergistia</taxon>
        <taxon>Synergistales</taxon>
        <taxon>Dethiosulfovibrionaceae</taxon>
        <taxon>Pyramidobacter</taxon>
    </lineage>
</organism>
<comment type="caution">
    <text evidence="1">The sequence shown here is derived from an EMBL/GenBank/DDBJ whole genome shotgun (WGS) entry which is preliminary data.</text>
</comment>
<evidence type="ECO:0000313" key="1">
    <source>
        <dbReference type="EMBL" id="EFB90264.1"/>
    </source>
</evidence>
<dbReference type="EMBL" id="ADFP01000086">
    <property type="protein sequence ID" value="EFB90264.1"/>
    <property type="molecule type" value="Genomic_DNA"/>
</dbReference>
<accession>A0ABP2HSE2</accession>